<feature type="compositionally biased region" description="Basic residues" evidence="7">
    <location>
        <begin position="326"/>
        <end position="345"/>
    </location>
</feature>
<feature type="compositionally biased region" description="Polar residues" evidence="7">
    <location>
        <begin position="543"/>
        <end position="552"/>
    </location>
</feature>
<dbReference type="PROSITE" id="PS51152">
    <property type="entry name" value="NFYA_HAP2_2"/>
    <property type="match status" value="1"/>
</dbReference>
<feature type="region of interest" description="Disordered" evidence="7">
    <location>
        <begin position="454"/>
        <end position="481"/>
    </location>
</feature>
<dbReference type="PANTHER" id="PTHR12632">
    <property type="entry name" value="TRANSCRIPTION FACTOR NF-Y ALPHA-RELATED"/>
    <property type="match status" value="1"/>
</dbReference>
<evidence type="ECO:0000256" key="4">
    <source>
        <dbReference type="ARBA" id="ARBA00023163"/>
    </source>
</evidence>
<dbReference type="HOGENOM" id="CLU_483342_0_0_1"/>
<feature type="compositionally biased region" description="Pro residues" evidence="7">
    <location>
        <begin position="69"/>
        <end position="90"/>
    </location>
</feature>
<comment type="function">
    <text evidence="6">Component of the sequence-specific heterotrimeric transcription factor (NF-Y) which specifically recognizes a 5'-CCAAT-3' box motif found in the promoters of its target genes.</text>
</comment>
<dbReference type="STRING" id="135651.G0MYF9"/>
<comment type="similarity">
    <text evidence="6">Belongs to the NFYA/HAP2 subunit family.</text>
</comment>
<dbReference type="SMART" id="SM00521">
    <property type="entry name" value="CBF"/>
    <property type="match status" value="1"/>
</dbReference>
<dbReference type="EMBL" id="GL379820">
    <property type="protein sequence ID" value="EGT47494.1"/>
    <property type="molecule type" value="Genomic_DNA"/>
</dbReference>
<evidence type="ECO:0000256" key="3">
    <source>
        <dbReference type="ARBA" id="ARBA00023125"/>
    </source>
</evidence>
<dbReference type="GO" id="GO:0003677">
    <property type="term" value="F:DNA binding"/>
    <property type="evidence" value="ECO:0007669"/>
    <property type="project" value="UniProtKB-KW"/>
</dbReference>
<feature type="compositionally biased region" description="Low complexity" evidence="7">
    <location>
        <begin position="465"/>
        <end position="481"/>
    </location>
</feature>
<reference evidence="9" key="1">
    <citation type="submission" date="2011-07" db="EMBL/GenBank/DDBJ databases">
        <authorList>
            <consortium name="Caenorhabditis brenneri Sequencing and Analysis Consortium"/>
            <person name="Wilson R.K."/>
        </authorList>
    </citation>
    <scope>NUCLEOTIDE SEQUENCE [LARGE SCALE GENOMIC DNA]</scope>
    <source>
        <strain evidence="9">PB2801</strain>
    </source>
</reference>
<dbReference type="OMA" id="NCKLFQY"/>
<dbReference type="PRINTS" id="PR00616">
    <property type="entry name" value="CCAATSUBUNTB"/>
</dbReference>
<feature type="compositionally biased region" description="Polar residues" evidence="7">
    <location>
        <begin position="123"/>
        <end position="151"/>
    </location>
</feature>
<dbReference type="Proteomes" id="UP000008068">
    <property type="component" value="Unassembled WGS sequence"/>
</dbReference>
<protein>
    <recommendedName>
        <fullName evidence="6">Nuclear transcription factor Y subunit</fullName>
    </recommendedName>
</protein>
<gene>
    <name evidence="8" type="primary">Cbn-nfya-1</name>
    <name evidence="8" type="ORF">CAEBREN_24065</name>
</gene>
<feature type="region of interest" description="Disordered" evidence="7">
    <location>
        <begin position="533"/>
        <end position="552"/>
    </location>
</feature>
<feature type="region of interest" description="Disordered" evidence="7">
    <location>
        <begin position="69"/>
        <end position="173"/>
    </location>
</feature>
<dbReference type="Gene3D" id="6.10.250.2430">
    <property type="match status" value="1"/>
</dbReference>
<feature type="compositionally biased region" description="Basic and acidic residues" evidence="7">
    <location>
        <begin position="346"/>
        <end position="358"/>
    </location>
</feature>
<evidence type="ECO:0000256" key="5">
    <source>
        <dbReference type="ARBA" id="ARBA00023242"/>
    </source>
</evidence>
<sequence>MNNGRTISRGPLPRPVTYNSTPAKKPPIPPSIFRFQPVKKETLQQLDALPKPSFLSNSKFLKNIVRPPIPVQLPRPVTPPPAVLPTPAPGPSVSSYKKHIDQRIQPRSLNEAIRQEQNDRPSDVQSSSSTPFDVASPNSFGTAKSTVSETGYSIAPSETDTEADYDEPRSSNTAYTIELPENCKIFTYSMDVHGVKKTLLVPGPINATEEQIAGLLQEQLKNLDVDALDWNGIVHGLNIDSIAGSSFPEETPPPHDNIPTEEMNGEPQQNYYQNGYTEKYGENEEQDNQPELPPQPKPILVNPKQFNRIVARRLMRQKLEADGRMPAKRQKYLHESRHRHALNRRRGQDGRFDHIKTSDDEDEEEEDEEDDQDEDDESAVTSTVPSKRRARPNRYVPQQLAPIAAAPYTNGVRYVPPTTQQHNMIPDISGYSHHVIEQQQQQQQPYQTLEPIHHTQVPQDHQSHHQQSQYQHHQQSHQQHMNYATQEHQPMQHQYQQSQQLDQSDYMDQEISSYSDYPQSDYHYQDEMEEILEYQDSGIDCSGDSSANFGPL</sequence>
<proteinExistence type="inferred from homology"/>
<dbReference type="GO" id="GO:0005634">
    <property type="term" value="C:nucleus"/>
    <property type="evidence" value="ECO:0007669"/>
    <property type="project" value="UniProtKB-SubCell"/>
</dbReference>
<dbReference type="eggNOG" id="KOG1561">
    <property type="taxonomic scope" value="Eukaryota"/>
</dbReference>
<keyword evidence="5 6" id="KW-0539">Nucleus</keyword>
<dbReference type="Pfam" id="PF02045">
    <property type="entry name" value="CBFB_NFYA"/>
    <property type="match status" value="1"/>
</dbReference>
<evidence type="ECO:0000256" key="1">
    <source>
        <dbReference type="ARBA" id="ARBA00004123"/>
    </source>
</evidence>
<organism evidence="9">
    <name type="scientific">Caenorhabditis brenneri</name>
    <name type="common">Nematode worm</name>
    <dbReference type="NCBI Taxonomy" id="135651"/>
    <lineage>
        <taxon>Eukaryota</taxon>
        <taxon>Metazoa</taxon>
        <taxon>Ecdysozoa</taxon>
        <taxon>Nematoda</taxon>
        <taxon>Chromadorea</taxon>
        <taxon>Rhabditida</taxon>
        <taxon>Rhabditina</taxon>
        <taxon>Rhabditomorpha</taxon>
        <taxon>Rhabditoidea</taxon>
        <taxon>Rhabditidae</taxon>
        <taxon>Peloderinae</taxon>
        <taxon>Caenorhabditis</taxon>
    </lineage>
</organism>
<feature type="region of interest" description="Disordered" evidence="7">
    <location>
        <begin position="244"/>
        <end position="303"/>
    </location>
</feature>
<keyword evidence="3 6" id="KW-0238">DNA-binding</keyword>
<accession>G0MYF9</accession>
<keyword evidence="2 6" id="KW-0805">Transcription regulation</keyword>
<dbReference type="InParanoid" id="G0MYF9"/>
<evidence type="ECO:0000256" key="6">
    <source>
        <dbReference type="RuleBase" id="RU367155"/>
    </source>
</evidence>
<feature type="compositionally biased region" description="Polar residues" evidence="7">
    <location>
        <begin position="266"/>
        <end position="276"/>
    </location>
</feature>
<evidence type="ECO:0000256" key="2">
    <source>
        <dbReference type="ARBA" id="ARBA00023015"/>
    </source>
</evidence>
<dbReference type="OrthoDB" id="1097733at2759"/>
<keyword evidence="9" id="KW-1185">Reference proteome</keyword>
<dbReference type="AlphaFoldDB" id="G0MYF9"/>
<evidence type="ECO:0000256" key="7">
    <source>
        <dbReference type="SAM" id="MobiDB-lite"/>
    </source>
</evidence>
<name>G0MYF9_CAEBE</name>
<keyword evidence="4 6" id="KW-0804">Transcription</keyword>
<comment type="subcellular location">
    <subcellularLocation>
        <location evidence="1 6">Nucleus</location>
    </subcellularLocation>
</comment>
<feature type="region of interest" description="Disordered" evidence="7">
    <location>
        <begin position="1"/>
        <end position="31"/>
    </location>
</feature>
<feature type="compositionally biased region" description="Acidic residues" evidence="7">
    <location>
        <begin position="359"/>
        <end position="378"/>
    </location>
</feature>
<dbReference type="FunCoup" id="G0MYF9">
    <property type="interactions" value="308"/>
</dbReference>
<evidence type="ECO:0000313" key="8">
    <source>
        <dbReference type="EMBL" id="EGT47494.1"/>
    </source>
</evidence>
<evidence type="ECO:0000313" key="9">
    <source>
        <dbReference type="Proteomes" id="UP000008068"/>
    </source>
</evidence>
<dbReference type="InterPro" id="IPR001289">
    <property type="entry name" value="NFYA"/>
</dbReference>
<feature type="region of interest" description="Disordered" evidence="7">
    <location>
        <begin position="319"/>
        <end position="395"/>
    </location>
</feature>
<comment type="subunit">
    <text evidence="6">Heterotrimer.</text>
</comment>
<dbReference type="GO" id="GO:0003700">
    <property type="term" value="F:DNA-binding transcription factor activity"/>
    <property type="evidence" value="ECO:0007669"/>
    <property type="project" value="UniProtKB-UniRule"/>
</dbReference>
<feature type="compositionally biased region" description="Basic and acidic residues" evidence="7">
    <location>
        <begin position="113"/>
        <end position="122"/>
    </location>
</feature>